<sequence>MSVDMNNNMAIQVGRSVVSFQVSKDWNIISSINRGVVSEDQMLQDDTDLIGNAVGDEDQAQIEQELQNFEEHTP</sequence>
<feature type="region of interest" description="Disordered" evidence="1">
    <location>
        <begin position="55"/>
        <end position="74"/>
    </location>
</feature>
<keyword evidence="3" id="KW-1185">Reference proteome</keyword>
<name>A0A8S1NMI4_9CILI</name>
<proteinExistence type="predicted"/>
<evidence type="ECO:0000256" key="1">
    <source>
        <dbReference type="SAM" id="MobiDB-lite"/>
    </source>
</evidence>
<reference evidence="2" key="1">
    <citation type="submission" date="2021-01" db="EMBL/GenBank/DDBJ databases">
        <authorList>
            <consortium name="Genoscope - CEA"/>
            <person name="William W."/>
        </authorList>
    </citation>
    <scope>NUCLEOTIDE SEQUENCE</scope>
</reference>
<dbReference type="Proteomes" id="UP000692954">
    <property type="component" value="Unassembled WGS sequence"/>
</dbReference>
<gene>
    <name evidence="2" type="ORF">PSON_ATCC_30995.1.T0600254</name>
</gene>
<dbReference type="OrthoDB" id="264354at2759"/>
<evidence type="ECO:0000313" key="3">
    <source>
        <dbReference type="Proteomes" id="UP000692954"/>
    </source>
</evidence>
<accession>A0A8S1NMI4</accession>
<protein>
    <submittedName>
        <fullName evidence="2">Uncharacterized protein</fullName>
    </submittedName>
</protein>
<dbReference type="AlphaFoldDB" id="A0A8S1NMI4"/>
<evidence type="ECO:0000313" key="2">
    <source>
        <dbReference type="EMBL" id="CAD8093382.1"/>
    </source>
</evidence>
<organism evidence="2 3">
    <name type="scientific">Paramecium sonneborni</name>
    <dbReference type="NCBI Taxonomy" id="65129"/>
    <lineage>
        <taxon>Eukaryota</taxon>
        <taxon>Sar</taxon>
        <taxon>Alveolata</taxon>
        <taxon>Ciliophora</taxon>
        <taxon>Intramacronucleata</taxon>
        <taxon>Oligohymenophorea</taxon>
        <taxon>Peniculida</taxon>
        <taxon>Parameciidae</taxon>
        <taxon>Paramecium</taxon>
    </lineage>
</organism>
<dbReference type="EMBL" id="CAJJDN010000060">
    <property type="protein sequence ID" value="CAD8093382.1"/>
    <property type="molecule type" value="Genomic_DNA"/>
</dbReference>
<comment type="caution">
    <text evidence="2">The sequence shown here is derived from an EMBL/GenBank/DDBJ whole genome shotgun (WGS) entry which is preliminary data.</text>
</comment>